<comment type="caution">
    <text evidence="4">The sequence shown here is derived from an EMBL/GenBank/DDBJ whole genome shotgun (WGS) entry which is preliminary data.</text>
</comment>
<dbReference type="InterPro" id="IPR012677">
    <property type="entry name" value="Nucleotide-bd_a/b_plait_sf"/>
</dbReference>
<protein>
    <recommendedName>
        <fullName evidence="3">RRM domain-containing protein</fullName>
    </recommendedName>
</protein>
<name>A0AAD9SGE9_PHOAM</name>
<proteinExistence type="predicted"/>
<evidence type="ECO:0000313" key="5">
    <source>
        <dbReference type="Proteomes" id="UP001265746"/>
    </source>
</evidence>
<feature type="region of interest" description="Disordered" evidence="2">
    <location>
        <begin position="97"/>
        <end position="149"/>
    </location>
</feature>
<dbReference type="InterPro" id="IPR000504">
    <property type="entry name" value="RRM_dom"/>
</dbReference>
<sequence>MTNLPLPNFPVHAANRSIYLGQIWQQIEMTEVASLLTAEGINAEGFKLYWDTRPPASGLHRGYCWVEFRTRELAVLAWARLNGLRKENRTLIVKPVNKSGALQPSQDELNVARRPQPSGSTNSPPQASSLPPRAPSPSAPPQDDTSDRQKPWVDLEEFYPNAIKILRAQGIDYSPGGPTGDSHEVSSNADNNQHPPGSKPPSKTGKESSLDPSLVETIQHMAEKEEATQGRTESLLSLLAKTLCEMTDEELREKEKKLPLPRDAGL</sequence>
<evidence type="ECO:0000259" key="3">
    <source>
        <dbReference type="PROSITE" id="PS50102"/>
    </source>
</evidence>
<evidence type="ECO:0000256" key="1">
    <source>
        <dbReference type="PROSITE-ProRule" id="PRU00176"/>
    </source>
</evidence>
<gene>
    <name evidence="4" type="ORF">N8I77_005620</name>
</gene>
<evidence type="ECO:0000313" key="4">
    <source>
        <dbReference type="EMBL" id="KAK2606898.1"/>
    </source>
</evidence>
<reference evidence="4" key="1">
    <citation type="submission" date="2023-06" db="EMBL/GenBank/DDBJ databases">
        <authorList>
            <person name="Noh H."/>
        </authorList>
    </citation>
    <scope>NUCLEOTIDE SEQUENCE</scope>
    <source>
        <strain evidence="4">DUCC20226</strain>
    </source>
</reference>
<dbReference type="PROSITE" id="PS50102">
    <property type="entry name" value="RRM"/>
    <property type="match status" value="1"/>
</dbReference>
<organism evidence="4 5">
    <name type="scientific">Phomopsis amygdali</name>
    <name type="common">Fusicoccum amygdali</name>
    <dbReference type="NCBI Taxonomy" id="1214568"/>
    <lineage>
        <taxon>Eukaryota</taxon>
        <taxon>Fungi</taxon>
        <taxon>Dikarya</taxon>
        <taxon>Ascomycota</taxon>
        <taxon>Pezizomycotina</taxon>
        <taxon>Sordariomycetes</taxon>
        <taxon>Sordariomycetidae</taxon>
        <taxon>Diaporthales</taxon>
        <taxon>Diaporthaceae</taxon>
        <taxon>Diaporthe</taxon>
    </lineage>
</organism>
<keyword evidence="1" id="KW-0694">RNA-binding</keyword>
<dbReference type="EMBL" id="JAUJFL010000003">
    <property type="protein sequence ID" value="KAK2606898.1"/>
    <property type="molecule type" value="Genomic_DNA"/>
</dbReference>
<dbReference type="InterPro" id="IPR035979">
    <property type="entry name" value="RBD_domain_sf"/>
</dbReference>
<feature type="domain" description="RRM" evidence="3">
    <location>
        <begin position="16"/>
        <end position="98"/>
    </location>
</feature>
<keyword evidence="5" id="KW-1185">Reference proteome</keyword>
<dbReference type="Gene3D" id="3.30.70.330">
    <property type="match status" value="1"/>
</dbReference>
<dbReference type="SUPFAM" id="SSF54928">
    <property type="entry name" value="RNA-binding domain, RBD"/>
    <property type="match status" value="1"/>
</dbReference>
<feature type="region of interest" description="Disordered" evidence="2">
    <location>
        <begin position="170"/>
        <end position="214"/>
    </location>
</feature>
<feature type="compositionally biased region" description="Polar residues" evidence="2">
    <location>
        <begin position="185"/>
        <end position="194"/>
    </location>
</feature>
<evidence type="ECO:0000256" key="2">
    <source>
        <dbReference type="SAM" id="MobiDB-lite"/>
    </source>
</evidence>
<accession>A0AAD9SGE9</accession>
<dbReference type="AlphaFoldDB" id="A0AAD9SGE9"/>
<dbReference type="Proteomes" id="UP001265746">
    <property type="component" value="Unassembled WGS sequence"/>
</dbReference>
<dbReference type="GO" id="GO:0003723">
    <property type="term" value="F:RNA binding"/>
    <property type="evidence" value="ECO:0007669"/>
    <property type="project" value="UniProtKB-UniRule"/>
</dbReference>